<comment type="caution">
    <text evidence="1">The sequence shown here is derived from an EMBL/GenBank/DDBJ whole genome shotgun (WGS) entry which is preliminary data.</text>
</comment>
<sequence length="101" mass="11756">MKFAYEFQDELKLQEQEIKWLNSQINEMALAFSLEGNPILIRKTGGYSGCEEVKVNEAIINEKRVTILNFCFTCKGAGRLEEFINIFNNRSKKLLKIKTEF</sequence>
<accession>A0A3P3W383</accession>
<dbReference type="Proteomes" id="UP000271937">
    <property type="component" value="Unassembled WGS sequence"/>
</dbReference>
<proteinExistence type="predicted"/>
<dbReference type="AlphaFoldDB" id="A0A3P3W383"/>
<evidence type="ECO:0000313" key="1">
    <source>
        <dbReference type="EMBL" id="RRJ88877.1"/>
    </source>
</evidence>
<dbReference type="RefSeq" id="WP_125013866.1">
    <property type="nucleotide sequence ID" value="NZ_RQVR01000022.1"/>
</dbReference>
<gene>
    <name evidence="1" type="ORF">EG849_14110</name>
</gene>
<name>A0A3P3W383_9FLAO</name>
<keyword evidence="2" id="KW-1185">Reference proteome</keyword>
<dbReference type="EMBL" id="RQVR01000022">
    <property type="protein sequence ID" value="RRJ88877.1"/>
    <property type="molecule type" value="Genomic_DNA"/>
</dbReference>
<organism evidence="1 2">
    <name type="scientific">Flavobacterium macacae</name>
    <dbReference type="NCBI Taxonomy" id="2488993"/>
    <lineage>
        <taxon>Bacteria</taxon>
        <taxon>Pseudomonadati</taxon>
        <taxon>Bacteroidota</taxon>
        <taxon>Flavobacteriia</taxon>
        <taxon>Flavobacteriales</taxon>
        <taxon>Flavobacteriaceae</taxon>
        <taxon>Flavobacterium</taxon>
    </lineage>
</organism>
<reference evidence="1 2" key="1">
    <citation type="submission" date="2018-11" db="EMBL/GenBank/DDBJ databases">
        <title>Flavobacterium sp. nov., YIM 102600 draft genome.</title>
        <authorList>
            <person name="Li G."/>
            <person name="Jiang Y."/>
        </authorList>
    </citation>
    <scope>NUCLEOTIDE SEQUENCE [LARGE SCALE GENOMIC DNA]</scope>
    <source>
        <strain evidence="1 2">YIM 102600</strain>
    </source>
</reference>
<dbReference type="OrthoDB" id="1423945at2"/>
<evidence type="ECO:0000313" key="2">
    <source>
        <dbReference type="Proteomes" id="UP000271937"/>
    </source>
</evidence>
<protein>
    <submittedName>
        <fullName evidence="1">Uncharacterized protein</fullName>
    </submittedName>
</protein>